<dbReference type="Proteomes" id="UP000598426">
    <property type="component" value="Unassembled WGS sequence"/>
</dbReference>
<evidence type="ECO:0000313" key="5">
    <source>
        <dbReference type="EMBL" id="MBD3942120.1"/>
    </source>
</evidence>
<dbReference type="EMBL" id="JACXZS010000006">
    <property type="protein sequence ID" value="MBD3942120.1"/>
    <property type="molecule type" value="Genomic_DNA"/>
</dbReference>
<proteinExistence type="predicted"/>
<keyword evidence="2" id="KW-0472">Membrane</keyword>
<dbReference type="Gene3D" id="3.30.10.20">
    <property type="match status" value="1"/>
</dbReference>
<keyword evidence="2" id="KW-1133">Transmembrane helix</keyword>
<sequence>MSGINNNSSSSLPVAGWYPDPHRAGGQRYWDGAQWTEHVAAPETDGNAAPAAGQPDAGAPGVTGTPGAGLSAPASVATGVTIAAPVKRGLPTLKWWQWALVAFGALMLVSIIVGSIGGGRDQAAVTPAKSASTAPAPVREVEAPAAQPVDDREKMPGLVGHTVAEARAAVEAAGFVIEMPVDIGDDWVVLTQTISEGRQADAGTAVFITAEAPKPVYTLAQQNAIGKAQSYLSFAGFSRVGLIDQLEYEGYSTEDATFGADNAGADWNAECAEKAASYLEFSSFSRQGLYDQLAYEGFADAEIQFGLAAVGY</sequence>
<dbReference type="RefSeq" id="WP_191171751.1">
    <property type="nucleotide sequence ID" value="NZ_JACXZS010000006.1"/>
</dbReference>
<keyword evidence="5" id="KW-0449">Lipoprotein</keyword>
<feature type="domain" description="DUF2510" evidence="4">
    <location>
        <begin position="15"/>
        <end position="44"/>
    </location>
</feature>
<feature type="compositionally biased region" description="Low complexity" evidence="1">
    <location>
        <begin position="48"/>
        <end position="66"/>
    </location>
</feature>
<evidence type="ECO:0000259" key="4">
    <source>
        <dbReference type="Pfam" id="PF10708"/>
    </source>
</evidence>
<dbReference type="Gene3D" id="1.10.10.10">
    <property type="entry name" value="Winged helix-like DNA-binding domain superfamily/Winged helix DNA-binding domain"/>
    <property type="match status" value="2"/>
</dbReference>
<gene>
    <name evidence="5" type="ORF">IF188_10465</name>
</gene>
<organism evidence="5 6">
    <name type="scientific">Microbacterium helvum</name>
    <dbReference type="NCBI Taxonomy" id="2773713"/>
    <lineage>
        <taxon>Bacteria</taxon>
        <taxon>Bacillati</taxon>
        <taxon>Actinomycetota</taxon>
        <taxon>Actinomycetes</taxon>
        <taxon>Micrococcales</taxon>
        <taxon>Microbacteriaceae</taxon>
        <taxon>Microbacterium</taxon>
    </lineage>
</organism>
<keyword evidence="2" id="KW-0812">Transmembrane</keyword>
<feature type="region of interest" description="Disordered" evidence="1">
    <location>
        <begin position="44"/>
        <end position="66"/>
    </location>
</feature>
<dbReference type="InterPro" id="IPR011434">
    <property type="entry name" value="Ltp-like_HTH"/>
</dbReference>
<accession>A0ABR8NN79</accession>
<keyword evidence="6" id="KW-1185">Reference proteome</keyword>
<protein>
    <submittedName>
        <fullName evidence="5">Ltp family lipoprotein</fullName>
    </submittedName>
</protein>
<dbReference type="Pfam" id="PF10708">
    <property type="entry name" value="DUF2510"/>
    <property type="match status" value="1"/>
</dbReference>
<feature type="domain" description="Putative host cell surface-exposed lipoprotein Ltp-like HTH region" evidence="3">
    <location>
        <begin position="221"/>
        <end position="262"/>
    </location>
</feature>
<feature type="transmembrane region" description="Helical" evidence="2">
    <location>
        <begin position="95"/>
        <end position="116"/>
    </location>
</feature>
<dbReference type="Pfam" id="PF07553">
    <property type="entry name" value="Lipoprotein_Ltp"/>
    <property type="match status" value="2"/>
</dbReference>
<evidence type="ECO:0000259" key="3">
    <source>
        <dbReference type="Pfam" id="PF07553"/>
    </source>
</evidence>
<dbReference type="InterPro" id="IPR036388">
    <property type="entry name" value="WH-like_DNA-bd_sf"/>
</dbReference>
<feature type="compositionally biased region" description="Low complexity" evidence="1">
    <location>
        <begin position="129"/>
        <end position="148"/>
    </location>
</feature>
<dbReference type="InterPro" id="IPR018929">
    <property type="entry name" value="DUF2510"/>
</dbReference>
<reference evidence="5 6" key="1">
    <citation type="submission" date="2020-09" db="EMBL/GenBank/DDBJ databases">
        <title>Isolation and identification of active actinomycetes.</title>
        <authorList>
            <person name="Li X."/>
        </authorList>
    </citation>
    <scope>NUCLEOTIDE SEQUENCE [LARGE SCALE GENOMIC DNA]</scope>
    <source>
        <strain evidence="5 6">NEAU-LLC</strain>
    </source>
</reference>
<feature type="region of interest" description="Disordered" evidence="1">
    <location>
        <begin position="129"/>
        <end position="153"/>
    </location>
</feature>
<comment type="caution">
    <text evidence="5">The sequence shown here is derived from an EMBL/GenBank/DDBJ whole genome shotgun (WGS) entry which is preliminary data.</text>
</comment>
<evidence type="ECO:0000256" key="1">
    <source>
        <dbReference type="SAM" id="MobiDB-lite"/>
    </source>
</evidence>
<name>A0ABR8NN79_9MICO</name>
<evidence type="ECO:0000313" key="6">
    <source>
        <dbReference type="Proteomes" id="UP000598426"/>
    </source>
</evidence>
<evidence type="ECO:0000256" key="2">
    <source>
        <dbReference type="SAM" id="Phobius"/>
    </source>
</evidence>
<feature type="domain" description="Putative host cell surface-exposed lipoprotein Ltp-like HTH region" evidence="3">
    <location>
        <begin position="266"/>
        <end position="307"/>
    </location>
</feature>